<comment type="caution">
    <text evidence="2">The sequence shown here is derived from an EMBL/GenBank/DDBJ whole genome shotgun (WGS) entry which is preliminary data.</text>
</comment>
<dbReference type="Proteomes" id="UP000187283">
    <property type="component" value="Unassembled WGS sequence"/>
</dbReference>
<feature type="compositionally biased region" description="Basic and acidic residues" evidence="1">
    <location>
        <begin position="29"/>
        <end position="40"/>
    </location>
</feature>
<organism evidence="2 3">
    <name type="scientific">Smittium culicis</name>
    <dbReference type="NCBI Taxonomy" id="133412"/>
    <lineage>
        <taxon>Eukaryota</taxon>
        <taxon>Fungi</taxon>
        <taxon>Fungi incertae sedis</taxon>
        <taxon>Zoopagomycota</taxon>
        <taxon>Kickxellomycotina</taxon>
        <taxon>Harpellomycetes</taxon>
        <taxon>Harpellales</taxon>
        <taxon>Legeriomycetaceae</taxon>
        <taxon>Smittium</taxon>
    </lineage>
</organism>
<gene>
    <name evidence="2" type="ORF">AYI70_g7024</name>
</gene>
<accession>A0A1R1XMC9</accession>
<evidence type="ECO:0000313" key="3">
    <source>
        <dbReference type="Proteomes" id="UP000187283"/>
    </source>
</evidence>
<dbReference type="AlphaFoldDB" id="A0A1R1XMC9"/>
<sequence>MEQANTQAPMSQEQLMMLTEMVQQLFRERNREQEPEDPHVTTRIPVTDLTSYPALTEA</sequence>
<dbReference type="EMBL" id="LSSN01002552">
    <property type="protein sequence ID" value="OMJ15791.1"/>
    <property type="molecule type" value="Genomic_DNA"/>
</dbReference>
<name>A0A1R1XMC9_9FUNG</name>
<keyword evidence="3" id="KW-1185">Reference proteome</keyword>
<proteinExistence type="predicted"/>
<reference evidence="2 3" key="1">
    <citation type="submission" date="2017-01" db="EMBL/GenBank/DDBJ databases">
        <authorList>
            <person name="Mah S.A."/>
            <person name="Swanson W.J."/>
            <person name="Moy G.W."/>
            <person name="Vacquier V.D."/>
        </authorList>
    </citation>
    <scope>NUCLEOTIDE SEQUENCE [LARGE SCALE GENOMIC DNA]</scope>
    <source>
        <strain evidence="2 3">GSMNP</strain>
    </source>
</reference>
<evidence type="ECO:0000313" key="2">
    <source>
        <dbReference type="EMBL" id="OMJ15791.1"/>
    </source>
</evidence>
<feature type="region of interest" description="Disordered" evidence="1">
    <location>
        <begin position="29"/>
        <end position="58"/>
    </location>
</feature>
<protein>
    <submittedName>
        <fullName evidence="2">Uncharacterized protein</fullName>
    </submittedName>
</protein>
<evidence type="ECO:0000256" key="1">
    <source>
        <dbReference type="SAM" id="MobiDB-lite"/>
    </source>
</evidence>
<feature type="non-terminal residue" evidence="2">
    <location>
        <position position="58"/>
    </location>
</feature>
<dbReference type="OrthoDB" id="2400069at2759"/>